<dbReference type="InterPro" id="IPR017441">
    <property type="entry name" value="Protein_kinase_ATP_BS"/>
</dbReference>
<evidence type="ECO:0000313" key="17">
    <source>
        <dbReference type="Proteomes" id="UP001418222"/>
    </source>
</evidence>
<evidence type="ECO:0000256" key="6">
    <source>
        <dbReference type="ARBA" id="ARBA00022679"/>
    </source>
</evidence>
<dbReference type="SUPFAM" id="SSF56112">
    <property type="entry name" value="Protein kinase-like (PK-like)"/>
    <property type="match status" value="1"/>
</dbReference>
<evidence type="ECO:0000256" key="9">
    <source>
        <dbReference type="ARBA" id="ARBA00022840"/>
    </source>
</evidence>
<keyword evidence="17" id="KW-1185">Reference proteome</keyword>
<dbReference type="PANTHER" id="PTHR47989:SF23">
    <property type="entry name" value="RECEPTOR-LIKE SERINE_THREONINE-PROTEIN KINASE NCRK ISOFORM X1"/>
    <property type="match status" value="1"/>
</dbReference>
<evidence type="ECO:0000256" key="10">
    <source>
        <dbReference type="ARBA" id="ARBA00023136"/>
    </source>
</evidence>
<keyword evidence="8 16" id="KW-0418">Kinase</keyword>
<dbReference type="FunFam" id="3.30.200.20:FF:000415">
    <property type="entry name" value="receptor-like serine/threonine-protein kinase NCRK"/>
    <property type="match status" value="1"/>
</dbReference>
<dbReference type="Gene3D" id="1.10.510.10">
    <property type="entry name" value="Transferase(Phosphotransferase) domain 1"/>
    <property type="match status" value="1"/>
</dbReference>
<evidence type="ECO:0000256" key="2">
    <source>
        <dbReference type="ARBA" id="ARBA00012513"/>
    </source>
</evidence>
<dbReference type="Gene3D" id="3.30.200.20">
    <property type="entry name" value="Phosphorylase Kinase, domain 1"/>
    <property type="match status" value="1"/>
</dbReference>
<dbReference type="GO" id="GO:0004674">
    <property type="term" value="F:protein serine/threonine kinase activity"/>
    <property type="evidence" value="ECO:0007669"/>
    <property type="project" value="UniProtKB-KW"/>
</dbReference>
<dbReference type="SMART" id="SM00220">
    <property type="entry name" value="S_TKc"/>
    <property type="match status" value="1"/>
</dbReference>
<evidence type="ECO:0000256" key="4">
    <source>
        <dbReference type="ARBA" id="ARBA00022527"/>
    </source>
</evidence>
<gene>
    <name evidence="16" type="primary">NCRK</name>
    <name evidence="16" type="ORF">KSP39_PZI008645</name>
</gene>
<reference evidence="16 17" key="1">
    <citation type="journal article" date="2022" name="Nat. Plants">
        <title>Genomes of leafy and leafless Platanthera orchids illuminate the evolution of mycoheterotrophy.</title>
        <authorList>
            <person name="Li M.H."/>
            <person name="Liu K.W."/>
            <person name="Li Z."/>
            <person name="Lu H.C."/>
            <person name="Ye Q.L."/>
            <person name="Zhang D."/>
            <person name="Wang J.Y."/>
            <person name="Li Y.F."/>
            <person name="Zhong Z.M."/>
            <person name="Liu X."/>
            <person name="Yu X."/>
            <person name="Liu D.K."/>
            <person name="Tu X.D."/>
            <person name="Liu B."/>
            <person name="Hao Y."/>
            <person name="Liao X.Y."/>
            <person name="Jiang Y.T."/>
            <person name="Sun W.H."/>
            <person name="Chen J."/>
            <person name="Chen Y.Q."/>
            <person name="Ai Y."/>
            <person name="Zhai J.W."/>
            <person name="Wu S.S."/>
            <person name="Zhou Z."/>
            <person name="Hsiao Y.Y."/>
            <person name="Wu W.L."/>
            <person name="Chen Y.Y."/>
            <person name="Lin Y.F."/>
            <person name="Hsu J.L."/>
            <person name="Li C.Y."/>
            <person name="Wang Z.W."/>
            <person name="Zhao X."/>
            <person name="Zhong W.Y."/>
            <person name="Ma X.K."/>
            <person name="Ma L."/>
            <person name="Huang J."/>
            <person name="Chen G.Z."/>
            <person name="Huang M.Z."/>
            <person name="Huang L."/>
            <person name="Peng D.H."/>
            <person name="Luo Y.B."/>
            <person name="Zou S.Q."/>
            <person name="Chen S.P."/>
            <person name="Lan S."/>
            <person name="Tsai W.C."/>
            <person name="Van de Peer Y."/>
            <person name="Liu Z.J."/>
        </authorList>
    </citation>
    <scope>NUCLEOTIDE SEQUENCE [LARGE SCALE GENOMIC DNA]</scope>
    <source>
        <strain evidence="16">Lor287</strain>
    </source>
</reference>
<dbReference type="InterPro" id="IPR000719">
    <property type="entry name" value="Prot_kinase_dom"/>
</dbReference>
<proteinExistence type="predicted"/>
<dbReference type="EC" id="2.7.11.1" evidence="2"/>
<comment type="caution">
    <text evidence="16">The sequence shown here is derived from an EMBL/GenBank/DDBJ whole genome shotgun (WGS) entry which is preliminary data.</text>
</comment>
<dbReference type="AlphaFoldDB" id="A0AAP0BLP2"/>
<dbReference type="GO" id="GO:0005886">
    <property type="term" value="C:plasma membrane"/>
    <property type="evidence" value="ECO:0007669"/>
    <property type="project" value="UniProtKB-SubCell"/>
</dbReference>
<evidence type="ECO:0000256" key="5">
    <source>
        <dbReference type="ARBA" id="ARBA00022553"/>
    </source>
</evidence>
<dbReference type="FunFam" id="1.10.510.10:FF:000395">
    <property type="entry name" value="receptor-like serine/threonine-protein kinase NCRK"/>
    <property type="match status" value="1"/>
</dbReference>
<evidence type="ECO:0000256" key="13">
    <source>
        <dbReference type="PROSITE-ProRule" id="PRU10141"/>
    </source>
</evidence>
<comment type="subcellular location">
    <subcellularLocation>
        <location evidence="1">Cell membrane</location>
    </subcellularLocation>
</comment>
<accession>A0AAP0BLP2</accession>
<keyword evidence="14" id="KW-1133">Transmembrane helix</keyword>
<keyword evidence="14" id="KW-0812">Transmembrane</keyword>
<evidence type="ECO:0000256" key="11">
    <source>
        <dbReference type="ARBA" id="ARBA00047899"/>
    </source>
</evidence>
<feature type="transmembrane region" description="Helical" evidence="14">
    <location>
        <begin position="382"/>
        <end position="401"/>
    </location>
</feature>
<evidence type="ECO:0000256" key="8">
    <source>
        <dbReference type="ARBA" id="ARBA00022777"/>
    </source>
</evidence>
<dbReference type="InterPro" id="IPR008271">
    <property type="entry name" value="Ser/Thr_kinase_AS"/>
</dbReference>
<comment type="catalytic activity">
    <reaction evidence="11">
        <text>L-threonyl-[protein] + ATP = O-phospho-L-threonyl-[protein] + ADP + H(+)</text>
        <dbReference type="Rhea" id="RHEA:46608"/>
        <dbReference type="Rhea" id="RHEA-COMP:11060"/>
        <dbReference type="Rhea" id="RHEA-COMP:11605"/>
        <dbReference type="ChEBI" id="CHEBI:15378"/>
        <dbReference type="ChEBI" id="CHEBI:30013"/>
        <dbReference type="ChEBI" id="CHEBI:30616"/>
        <dbReference type="ChEBI" id="CHEBI:61977"/>
        <dbReference type="ChEBI" id="CHEBI:456216"/>
        <dbReference type="EC" id="2.7.11.1"/>
    </reaction>
</comment>
<evidence type="ECO:0000256" key="14">
    <source>
        <dbReference type="SAM" id="Phobius"/>
    </source>
</evidence>
<evidence type="ECO:0000256" key="1">
    <source>
        <dbReference type="ARBA" id="ARBA00004236"/>
    </source>
</evidence>
<dbReference type="PANTHER" id="PTHR47989">
    <property type="entry name" value="OS01G0750732 PROTEIN"/>
    <property type="match status" value="1"/>
</dbReference>
<dbReference type="CDD" id="cd14066">
    <property type="entry name" value="STKc_IRAK"/>
    <property type="match status" value="1"/>
</dbReference>
<organism evidence="16 17">
    <name type="scientific">Platanthera zijinensis</name>
    <dbReference type="NCBI Taxonomy" id="2320716"/>
    <lineage>
        <taxon>Eukaryota</taxon>
        <taxon>Viridiplantae</taxon>
        <taxon>Streptophyta</taxon>
        <taxon>Embryophyta</taxon>
        <taxon>Tracheophyta</taxon>
        <taxon>Spermatophyta</taxon>
        <taxon>Magnoliopsida</taxon>
        <taxon>Liliopsida</taxon>
        <taxon>Asparagales</taxon>
        <taxon>Orchidaceae</taxon>
        <taxon>Orchidoideae</taxon>
        <taxon>Orchideae</taxon>
        <taxon>Orchidinae</taxon>
        <taxon>Platanthera</taxon>
    </lineage>
</organism>
<evidence type="ECO:0000256" key="3">
    <source>
        <dbReference type="ARBA" id="ARBA00022475"/>
    </source>
</evidence>
<dbReference type="EMBL" id="JBBWWQ010000006">
    <property type="protein sequence ID" value="KAK8944089.1"/>
    <property type="molecule type" value="Genomic_DNA"/>
</dbReference>
<evidence type="ECO:0000256" key="7">
    <source>
        <dbReference type="ARBA" id="ARBA00022741"/>
    </source>
</evidence>
<feature type="binding site" evidence="13">
    <location>
        <position position="105"/>
    </location>
    <ligand>
        <name>ATP</name>
        <dbReference type="ChEBI" id="CHEBI:30616"/>
    </ligand>
</feature>
<dbReference type="InterPro" id="IPR011009">
    <property type="entry name" value="Kinase-like_dom_sf"/>
</dbReference>
<comment type="catalytic activity">
    <reaction evidence="12">
        <text>L-seryl-[protein] + ATP = O-phospho-L-seryl-[protein] + ADP + H(+)</text>
        <dbReference type="Rhea" id="RHEA:17989"/>
        <dbReference type="Rhea" id="RHEA-COMP:9863"/>
        <dbReference type="Rhea" id="RHEA-COMP:11604"/>
        <dbReference type="ChEBI" id="CHEBI:15378"/>
        <dbReference type="ChEBI" id="CHEBI:29999"/>
        <dbReference type="ChEBI" id="CHEBI:30616"/>
        <dbReference type="ChEBI" id="CHEBI:83421"/>
        <dbReference type="ChEBI" id="CHEBI:456216"/>
        <dbReference type="EC" id="2.7.11.1"/>
    </reaction>
</comment>
<dbReference type="PROSITE" id="PS50011">
    <property type="entry name" value="PROTEIN_KINASE_DOM"/>
    <property type="match status" value="1"/>
</dbReference>
<dbReference type="PROSITE" id="PS00107">
    <property type="entry name" value="PROTEIN_KINASE_ATP"/>
    <property type="match status" value="1"/>
</dbReference>
<keyword evidence="9 13" id="KW-0067">ATP-binding</keyword>
<dbReference type="GO" id="GO:0005524">
    <property type="term" value="F:ATP binding"/>
    <property type="evidence" value="ECO:0007669"/>
    <property type="project" value="UniProtKB-UniRule"/>
</dbReference>
<keyword evidence="10 14" id="KW-0472">Membrane</keyword>
<evidence type="ECO:0000256" key="12">
    <source>
        <dbReference type="ARBA" id="ARBA00048679"/>
    </source>
</evidence>
<dbReference type="Pfam" id="PF00069">
    <property type="entry name" value="Pkinase"/>
    <property type="match status" value="1"/>
</dbReference>
<keyword evidence="3" id="KW-1003">Cell membrane</keyword>
<keyword evidence="7 13" id="KW-0547">Nucleotide-binding</keyword>
<evidence type="ECO:0000313" key="16">
    <source>
        <dbReference type="EMBL" id="KAK8944089.1"/>
    </source>
</evidence>
<evidence type="ECO:0000259" key="15">
    <source>
        <dbReference type="PROSITE" id="PS50011"/>
    </source>
</evidence>
<protein>
    <recommendedName>
        <fullName evidence="2">non-specific serine/threonine protein kinase</fullName>
        <ecNumber evidence="2">2.7.11.1</ecNumber>
    </recommendedName>
</protein>
<keyword evidence="4" id="KW-0723">Serine/threonine-protein kinase</keyword>
<feature type="domain" description="Protein kinase" evidence="15">
    <location>
        <begin position="76"/>
        <end position="373"/>
    </location>
</feature>
<dbReference type="Proteomes" id="UP001418222">
    <property type="component" value="Unassembled WGS sequence"/>
</dbReference>
<keyword evidence="6" id="KW-0808">Transferase</keyword>
<keyword evidence="5" id="KW-0597">Phosphoprotein</keyword>
<keyword evidence="16" id="KW-0675">Receptor</keyword>
<sequence>MRNNRRCKVVRRMRWPYGTQSRDNAGVVTSGGGYRGRKAADILHRISVIFRGENQIIPGSTVQFSFYELEQATDRFSNDNLIGQGISSNVFRGKLMDGRIVAIKKLKVLNKAEADTVFLTEIELISRLNHCHVVPLLGYCSEYQSRNCERLLVFEYMSNGNLRECLDAKHGKEPLNWATRVRVAIGAARGLEYLHEASAPRILHRDIKSTNILLDENYRPKITDLGMAKYLMSDDHPSCPSSPARMLGTFGYFAPEYAIVGKASLKSDVFSYGVVILELITGRQPIQKSAKGDESLVIWSTARLNDSKLIVAEMPDPLLKGNFPEEEMQIMAHLARECLQWDPDSRPTMTEIVQILTAIAPEKYQRRNFHENFQRKSRYSRFRLLTSAAFSVAAGALPGWFAGGRRTRRWAPGRPAAAAEKAAEVSRRKRGGGGYRDFCPFECQAGEARLVTREARLVTGEARLITGEARLVTGEARLITGEARLVTGEARLVTGEARSNASRTGGTRLKMLGLSWRSIGSNTSPAKPQQCSTLAAGVEIQGASRRAHDQVSVQEIKRENFEQVHNHLSSSSTSDHSFVEKERKDQEVVLSAEYMQQLLLLASSIQSNGCSEEDVDLTEPRLHECLVVQRTRWKSAMDRWKTSNRRSLVEIEVNWSFYNGNGGIFLQGKVGMGFSGFTGGRNGEHNASWNLSDDQIRVARGGNHR</sequence>
<name>A0AAP0BLP2_9ASPA</name>
<dbReference type="PROSITE" id="PS00108">
    <property type="entry name" value="PROTEIN_KINASE_ST"/>
    <property type="match status" value="1"/>
</dbReference>